<evidence type="ECO:0000256" key="3">
    <source>
        <dbReference type="SAM" id="Coils"/>
    </source>
</evidence>
<dbReference type="Gene3D" id="3.30.450.20">
    <property type="entry name" value="PAS domain"/>
    <property type="match status" value="1"/>
</dbReference>
<dbReference type="Pfam" id="PF12860">
    <property type="entry name" value="PAS_7"/>
    <property type="match status" value="1"/>
</dbReference>
<organism evidence="7 8">
    <name type="scientific">Falsiroseomonas selenitidurans</name>
    <dbReference type="NCBI Taxonomy" id="2716335"/>
    <lineage>
        <taxon>Bacteria</taxon>
        <taxon>Pseudomonadati</taxon>
        <taxon>Pseudomonadota</taxon>
        <taxon>Alphaproteobacteria</taxon>
        <taxon>Acetobacterales</taxon>
        <taxon>Roseomonadaceae</taxon>
        <taxon>Falsiroseomonas</taxon>
    </lineage>
</organism>
<comment type="caution">
    <text evidence="7">The sequence shown here is derived from an EMBL/GenBank/DDBJ whole genome shotgun (WGS) entry which is preliminary data.</text>
</comment>
<dbReference type="SUPFAM" id="SSF55785">
    <property type="entry name" value="PYP-like sensor domain (PAS domain)"/>
    <property type="match status" value="1"/>
</dbReference>
<sequence>MTLALPLLVAALSMATSASAAAASSPVDAWLPVLPLLGAVAVAAWMVFRLRARLAALQARNSRLTARNAELRVLAGRAEAKARQLDGAMAAMSDGIMVTDAELRLVGWNTRFPDYAGVPRQALRIGLPIREVLRLQAEAGEFGLVDPEMEADRRLALLREGPLLERWVRDRPDGSRLELRRAPLPGGGYVTLYTPVRDPDGGPAPSLAEAFRAEWRGRLPRLTAAAADGDTPGARQVAHALRGIAGNAGWPAVAGVLAAVEAAAEAGDVTELRLLTALLPVEPPSTV</sequence>
<proteinExistence type="predicted"/>
<dbReference type="Pfam" id="PF01627">
    <property type="entry name" value="Hpt"/>
    <property type="match status" value="1"/>
</dbReference>
<keyword evidence="4" id="KW-0812">Transmembrane</keyword>
<dbReference type="InterPro" id="IPR008207">
    <property type="entry name" value="Sig_transdc_His_kin_Hpt_dom"/>
</dbReference>
<keyword evidence="8" id="KW-1185">Reference proteome</keyword>
<protein>
    <recommendedName>
        <fullName evidence="6">HPt domain-containing protein</fullName>
    </recommendedName>
</protein>
<evidence type="ECO:0000256" key="4">
    <source>
        <dbReference type="SAM" id="Phobius"/>
    </source>
</evidence>
<dbReference type="InterPro" id="IPR035965">
    <property type="entry name" value="PAS-like_dom_sf"/>
</dbReference>
<evidence type="ECO:0000256" key="1">
    <source>
        <dbReference type="ARBA" id="ARBA00023012"/>
    </source>
</evidence>
<dbReference type="CDD" id="cd00130">
    <property type="entry name" value="PAS"/>
    <property type="match status" value="1"/>
</dbReference>
<evidence type="ECO:0000256" key="5">
    <source>
        <dbReference type="SAM" id="SignalP"/>
    </source>
</evidence>
<dbReference type="InterPro" id="IPR000014">
    <property type="entry name" value="PAS"/>
</dbReference>
<accession>A0ABX1E9H8</accession>
<reference evidence="7 8" key="1">
    <citation type="submission" date="2020-03" db="EMBL/GenBank/DDBJ databases">
        <title>Roseomonas selenitidurans sp. nov. isolated from urban soil.</title>
        <authorList>
            <person name="Liu H."/>
        </authorList>
    </citation>
    <scope>NUCLEOTIDE SEQUENCE [LARGE SCALE GENOMIC DNA]</scope>
    <source>
        <strain evidence="7 8">BU-1</strain>
    </source>
</reference>
<evidence type="ECO:0000259" key="6">
    <source>
        <dbReference type="PROSITE" id="PS50894"/>
    </source>
</evidence>
<keyword evidence="1" id="KW-0902">Two-component regulatory system</keyword>
<feature type="modified residue" description="Phosphohistidine" evidence="2">
    <location>
        <position position="239"/>
    </location>
</feature>
<feature type="signal peptide" evidence="5">
    <location>
        <begin position="1"/>
        <end position="22"/>
    </location>
</feature>
<keyword evidence="5" id="KW-0732">Signal</keyword>
<feature type="coiled-coil region" evidence="3">
    <location>
        <begin position="47"/>
        <end position="74"/>
    </location>
</feature>
<evidence type="ECO:0000256" key="2">
    <source>
        <dbReference type="PROSITE-ProRule" id="PRU00110"/>
    </source>
</evidence>
<keyword evidence="3" id="KW-0175">Coiled coil</keyword>
<feature type="transmembrane region" description="Helical" evidence="4">
    <location>
        <begin position="30"/>
        <end position="48"/>
    </location>
</feature>
<keyword evidence="4" id="KW-0472">Membrane</keyword>
<dbReference type="InterPro" id="IPR036641">
    <property type="entry name" value="HPT_dom_sf"/>
</dbReference>
<dbReference type="EMBL" id="JAAVNE010000051">
    <property type="protein sequence ID" value="NKC33686.1"/>
    <property type="molecule type" value="Genomic_DNA"/>
</dbReference>
<dbReference type="Gene3D" id="1.20.120.160">
    <property type="entry name" value="HPT domain"/>
    <property type="match status" value="1"/>
</dbReference>
<keyword evidence="4" id="KW-1133">Transmembrane helix</keyword>
<dbReference type="SUPFAM" id="SSF47226">
    <property type="entry name" value="Histidine-containing phosphotransfer domain, HPT domain"/>
    <property type="match status" value="1"/>
</dbReference>
<dbReference type="PROSITE" id="PS50894">
    <property type="entry name" value="HPT"/>
    <property type="match status" value="1"/>
</dbReference>
<name>A0ABX1E9H8_9PROT</name>
<feature type="chain" id="PRO_5045578785" description="HPt domain-containing protein" evidence="5">
    <location>
        <begin position="23"/>
        <end position="287"/>
    </location>
</feature>
<evidence type="ECO:0000313" key="8">
    <source>
        <dbReference type="Proteomes" id="UP000787635"/>
    </source>
</evidence>
<dbReference type="RefSeq" id="WP_168034409.1">
    <property type="nucleotide sequence ID" value="NZ_JAAVNE010000051.1"/>
</dbReference>
<dbReference type="Proteomes" id="UP000787635">
    <property type="component" value="Unassembled WGS sequence"/>
</dbReference>
<gene>
    <name evidence="7" type="ORF">HEQ75_22680</name>
</gene>
<feature type="domain" description="HPt" evidence="6">
    <location>
        <begin position="200"/>
        <end position="287"/>
    </location>
</feature>
<keyword evidence="2" id="KW-0597">Phosphoprotein</keyword>
<evidence type="ECO:0000313" key="7">
    <source>
        <dbReference type="EMBL" id="NKC33686.1"/>
    </source>
</evidence>